<dbReference type="SUPFAM" id="SSF101898">
    <property type="entry name" value="NHL repeat"/>
    <property type="match status" value="1"/>
</dbReference>
<accession>A0A2M7G3G7</accession>
<evidence type="ECO:0000256" key="2">
    <source>
        <dbReference type="PROSITE-ProRule" id="PRU00504"/>
    </source>
</evidence>
<dbReference type="PROSITE" id="PS51257">
    <property type="entry name" value="PROKAR_LIPOPROTEIN"/>
    <property type="match status" value="1"/>
</dbReference>
<dbReference type="Proteomes" id="UP000231019">
    <property type="component" value="Unassembled WGS sequence"/>
</dbReference>
<dbReference type="AlphaFoldDB" id="A0A2M7G3G7"/>
<name>A0A2M7G3G7_9BACT</name>
<feature type="repeat" description="NHL" evidence="2">
    <location>
        <begin position="264"/>
        <end position="294"/>
    </location>
</feature>
<proteinExistence type="predicted"/>
<keyword evidence="1" id="KW-0677">Repeat</keyword>
<dbReference type="PROSITE" id="PS51125">
    <property type="entry name" value="NHL"/>
    <property type="match status" value="1"/>
</dbReference>
<feature type="domain" description="Teneurin NHL" evidence="3">
    <location>
        <begin position="256"/>
        <end position="401"/>
    </location>
</feature>
<dbReference type="EMBL" id="PFFQ01000038">
    <property type="protein sequence ID" value="PIW16372.1"/>
    <property type="molecule type" value="Genomic_DNA"/>
</dbReference>
<comment type="caution">
    <text evidence="4">The sequence shown here is derived from an EMBL/GenBank/DDBJ whole genome shotgun (WGS) entry which is preliminary data.</text>
</comment>
<evidence type="ECO:0000259" key="3">
    <source>
        <dbReference type="Pfam" id="PF25021"/>
    </source>
</evidence>
<dbReference type="PANTHER" id="PTHR13833:SF71">
    <property type="entry name" value="NHL DOMAIN-CONTAINING PROTEIN"/>
    <property type="match status" value="1"/>
</dbReference>
<reference evidence="4 5" key="1">
    <citation type="submission" date="2017-09" db="EMBL/GenBank/DDBJ databases">
        <title>Depth-based differentiation of microbial function through sediment-hosted aquifers and enrichment of novel symbionts in the deep terrestrial subsurface.</title>
        <authorList>
            <person name="Probst A.J."/>
            <person name="Ladd B."/>
            <person name="Jarett J.K."/>
            <person name="Geller-Mcgrath D.E."/>
            <person name="Sieber C.M."/>
            <person name="Emerson J.B."/>
            <person name="Anantharaman K."/>
            <person name="Thomas B.C."/>
            <person name="Malmstrom R."/>
            <person name="Stieglmeier M."/>
            <person name="Klingl A."/>
            <person name="Woyke T."/>
            <person name="Ryan C.M."/>
            <person name="Banfield J.F."/>
        </authorList>
    </citation>
    <scope>NUCLEOTIDE SEQUENCE [LARGE SCALE GENOMIC DNA]</scope>
    <source>
        <strain evidence="4">CG17_big_fil_post_rev_8_21_14_2_50_48_46</strain>
    </source>
</reference>
<gene>
    <name evidence="4" type="ORF">COW36_13665</name>
</gene>
<dbReference type="Gene3D" id="2.120.10.30">
    <property type="entry name" value="TolB, C-terminal domain"/>
    <property type="match status" value="2"/>
</dbReference>
<dbReference type="PANTHER" id="PTHR13833">
    <property type="match status" value="1"/>
</dbReference>
<dbReference type="InterPro" id="IPR011042">
    <property type="entry name" value="6-blade_b-propeller_TolB-like"/>
</dbReference>
<evidence type="ECO:0000313" key="4">
    <source>
        <dbReference type="EMBL" id="PIW16372.1"/>
    </source>
</evidence>
<evidence type="ECO:0000313" key="5">
    <source>
        <dbReference type="Proteomes" id="UP000231019"/>
    </source>
</evidence>
<sequence>MNIEKFLTRTKKFRLFWGTIVITMISSCSSQNNTLDPAYRKEVFELVQPLGYAKNVKTNLRQANRVTISPVQVNQTIEEPYWLAMDREGSLYVTFGSLYREFTLGRINLKTSEFQNISTFGYVRKFGVQDEEPRTSFVRTLFFLYPLTFDASNSLIIVLDSNTSGSPIISRQIPYFAPSNKDNSATHLPSETLTTKTVVLKAEGQSVVLNKPQGIVIAENGIIYISDTGNNCIRKLENGILTTFAGSENGEFGNKDGQGTEARFYSPMGIAINPQGELYVADFSNSSLRKITPKGQVSTVNVPRSLTNPREQSLILSSPTGIAIDSEDALYISDSSKNQVYRLAPDRKSWQSLSGTSRQCGPSEECRGDLTYFTQPWGLTFDESGNLYVADKIHNMIRKISPRTAL</sequence>
<evidence type="ECO:0000256" key="1">
    <source>
        <dbReference type="ARBA" id="ARBA00022737"/>
    </source>
</evidence>
<dbReference type="Pfam" id="PF25021">
    <property type="entry name" value="TEN_NHL"/>
    <property type="match status" value="1"/>
</dbReference>
<dbReference type="InterPro" id="IPR056822">
    <property type="entry name" value="TEN_NHL"/>
</dbReference>
<organism evidence="4 5">
    <name type="scientific">bacterium (Candidatus Blackallbacteria) CG17_big_fil_post_rev_8_21_14_2_50_48_46</name>
    <dbReference type="NCBI Taxonomy" id="2014261"/>
    <lineage>
        <taxon>Bacteria</taxon>
        <taxon>Candidatus Blackallbacteria</taxon>
    </lineage>
</organism>
<protein>
    <recommendedName>
        <fullName evidence="3">Teneurin NHL domain-containing protein</fullName>
    </recommendedName>
</protein>
<dbReference type="InterPro" id="IPR001258">
    <property type="entry name" value="NHL_repeat"/>
</dbReference>
<dbReference type="Pfam" id="PF01436">
    <property type="entry name" value="NHL"/>
    <property type="match status" value="1"/>
</dbReference>